<dbReference type="EMBL" id="CAKOAT010048377">
    <property type="protein sequence ID" value="CAH8292878.1"/>
    <property type="molecule type" value="Genomic_DNA"/>
</dbReference>
<comment type="function">
    <text evidence="1">Histone-binding component that specifically recognizes H3 tails trimethylated on 'Lys-4' (H3K4me3), which mark transcription start sites of virtually all active genes.</text>
</comment>
<dbReference type="GO" id="GO:0005634">
    <property type="term" value="C:nucleus"/>
    <property type="evidence" value="ECO:0007669"/>
    <property type="project" value="UniProtKB-SubCell"/>
</dbReference>
<dbReference type="AlphaFoldDB" id="A0ABC8IXK4"/>
<keyword evidence="1" id="KW-0805">Transcription regulation</keyword>
<keyword evidence="1" id="KW-0479">Metal-binding</keyword>
<comment type="subunit">
    <text evidence="1">Interacts with H3K4me3 and to a lesser extent with H3K4me2.</text>
</comment>
<dbReference type="Proteomes" id="UP001642260">
    <property type="component" value="Unassembled WGS sequence"/>
</dbReference>
<keyword evidence="1" id="KW-0862">Zinc</keyword>
<keyword evidence="1" id="KW-0863">Zinc-finger</keyword>
<dbReference type="GO" id="GO:0006325">
    <property type="term" value="P:chromatin organization"/>
    <property type="evidence" value="ECO:0007669"/>
    <property type="project" value="UniProtKB-UniRule"/>
</dbReference>
<keyword evidence="1" id="KW-0539">Nucleus</keyword>
<sequence>MFRRVISSSAENDDMHRRVISSSQAMSDDYIPRTVEDIFIYYRLRRVALLRAFGTDVGTLYLLCDPGYKENLCLYGYPDGTWDVKEECMVLPPNLPEPAVGINHARDSKSTIDWVTFVAEHSDSWLLSLAFFFSVDLSHHDRESLFEKINDIPTLDEKVKEYYPGQLLQSRIQKTNPNTV</sequence>
<evidence type="ECO:0000256" key="1">
    <source>
        <dbReference type="RuleBase" id="RU369089"/>
    </source>
</evidence>
<reference evidence="3 4" key="1">
    <citation type="submission" date="2022-03" db="EMBL/GenBank/DDBJ databases">
        <authorList>
            <person name="Macdonald S."/>
            <person name="Ahmed S."/>
            <person name="Newling K."/>
        </authorList>
    </citation>
    <scope>NUCLEOTIDE SEQUENCE [LARGE SCALE GENOMIC DNA]</scope>
</reference>
<evidence type="ECO:0000313" key="4">
    <source>
        <dbReference type="Proteomes" id="UP001642260"/>
    </source>
</evidence>
<dbReference type="GO" id="GO:0042393">
    <property type="term" value="F:histone binding"/>
    <property type="evidence" value="ECO:0007669"/>
    <property type="project" value="UniProtKB-UniRule"/>
</dbReference>
<comment type="subcellular location">
    <subcellularLocation>
        <location evidence="1">Nucleus</location>
    </subcellularLocation>
</comment>
<dbReference type="GO" id="GO:0008270">
    <property type="term" value="F:zinc ion binding"/>
    <property type="evidence" value="ECO:0007669"/>
    <property type="project" value="UniProtKB-KW"/>
</dbReference>
<proteinExistence type="inferred from homology"/>
<dbReference type="GO" id="GO:0006355">
    <property type="term" value="P:regulation of DNA-templated transcription"/>
    <property type="evidence" value="ECO:0007669"/>
    <property type="project" value="UniProtKB-UniRule"/>
</dbReference>
<evidence type="ECO:0000259" key="2">
    <source>
        <dbReference type="Pfam" id="PF12165"/>
    </source>
</evidence>
<dbReference type="Pfam" id="PF12165">
    <property type="entry name" value="Alfin"/>
    <property type="match status" value="1"/>
</dbReference>
<keyword evidence="1" id="KW-0156">Chromatin regulator</keyword>
<accession>A0ABC8IXK4</accession>
<keyword evidence="4" id="KW-1185">Reference proteome</keyword>
<dbReference type="PANTHER" id="PTHR12321">
    <property type="entry name" value="CPG BINDING PROTEIN"/>
    <property type="match status" value="1"/>
</dbReference>
<keyword evidence="1" id="KW-0804">Transcription</keyword>
<dbReference type="PANTHER" id="PTHR12321:SF39">
    <property type="entry name" value="PHD FINGER PROTEIN ALFIN-LIKE 2"/>
    <property type="match status" value="1"/>
</dbReference>
<dbReference type="InterPro" id="IPR045104">
    <property type="entry name" value="Alfin"/>
</dbReference>
<feature type="domain" description="Alfin N-terminal" evidence="2">
    <location>
        <begin position="34"/>
        <end position="160"/>
    </location>
</feature>
<protein>
    <recommendedName>
        <fullName evidence="1">PHD finger protein ALFIN-LIKE</fullName>
    </recommendedName>
</protein>
<comment type="caution">
    <text evidence="3">The sequence shown here is derived from an EMBL/GenBank/DDBJ whole genome shotgun (WGS) entry which is preliminary data.</text>
</comment>
<evidence type="ECO:0000313" key="3">
    <source>
        <dbReference type="EMBL" id="CAH8292878.1"/>
    </source>
</evidence>
<gene>
    <name evidence="3" type="ORF">ERUC_LOCUS1562</name>
</gene>
<comment type="domain">
    <text evidence="1">The PHD-type zinc finger mediates the binding to H3K4me3.</text>
</comment>
<organism evidence="3 4">
    <name type="scientific">Eruca vesicaria subsp. sativa</name>
    <name type="common">Garden rocket</name>
    <name type="synonym">Eruca sativa</name>
    <dbReference type="NCBI Taxonomy" id="29727"/>
    <lineage>
        <taxon>Eukaryota</taxon>
        <taxon>Viridiplantae</taxon>
        <taxon>Streptophyta</taxon>
        <taxon>Embryophyta</taxon>
        <taxon>Tracheophyta</taxon>
        <taxon>Spermatophyta</taxon>
        <taxon>Magnoliopsida</taxon>
        <taxon>eudicotyledons</taxon>
        <taxon>Gunneridae</taxon>
        <taxon>Pentapetalae</taxon>
        <taxon>rosids</taxon>
        <taxon>malvids</taxon>
        <taxon>Brassicales</taxon>
        <taxon>Brassicaceae</taxon>
        <taxon>Brassiceae</taxon>
        <taxon>Eruca</taxon>
    </lineage>
</organism>
<name>A0ABC8IXK4_ERUVS</name>
<dbReference type="InterPro" id="IPR021998">
    <property type="entry name" value="Alfin_N"/>
</dbReference>
<comment type="similarity">
    <text evidence="1">Belongs to the Alfin family.</text>
</comment>